<dbReference type="EMBL" id="AWWH01000096">
    <property type="protein sequence ID" value="ETA74335.1"/>
    <property type="molecule type" value="Genomic_DNA"/>
</dbReference>
<gene>
    <name evidence="1" type="ORF">LEQ_1931</name>
</gene>
<evidence type="ECO:0000313" key="1">
    <source>
        <dbReference type="EMBL" id="ETA74335.1"/>
    </source>
</evidence>
<proteinExistence type="predicted"/>
<evidence type="ECO:0000313" key="2">
    <source>
        <dbReference type="Proteomes" id="UP000018559"/>
    </source>
</evidence>
<accession>V7HYG7</accession>
<protein>
    <submittedName>
        <fullName evidence="1">Abortive phage resistance protein</fullName>
    </submittedName>
</protein>
<name>V7HYG7_9LACO</name>
<keyword evidence="2" id="KW-1185">Reference proteome</keyword>
<dbReference type="Proteomes" id="UP000018559">
    <property type="component" value="Unassembled WGS sequence"/>
</dbReference>
<comment type="caution">
    <text evidence="1">The sequence shown here is derived from an EMBL/GenBank/DDBJ whole genome shotgun (WGS) entry which is preliminary data.</text>
</comment>
<organism evidence="1 2">
    <name type="scientific">Ligilactobacillus equi DPC 6820</name>
    <dbReference type="NCBI Taxonomy" id="1392007"/>
    <lineage>
        <taxon>Bacteria</taxon>
        <taxon>Bacillati</taxon>
        <taxon>Bacillota</taxon>
        <taxon>Bacilli</taxon>
        <taxon>Lactobacillales</taxon>
        <taxon>Lactobacillaceae</taxon>
        <taxon>Ligilactobacillus</taxon>
    </lineage>
</organism>
<sequence>MPKKLRVVHSVYNFKSEENRNDYSYIKRYKKGMFGAIPEILVGRLKQAIEGE</sequence>
<dbReference type="AlphaFoldDB" id="V7HYG7"/>
<reference evidence="1 2" key="1">
    <citation type="journal article" date="2014" name="Genome Announc.">
        <title>The Genome of the Predominant Equine Lactobacillus Species, Lactobacillus equi, Is Reflective of Its Lifestyle Adaptations to an Herbivorous Host.</title>
        <authorList>
            <person name="O'Donnell M.M."/>
            <person name="Harris H.M."/>
            <person name="O'Toole P.W."/>
            <person name="Ross R.P."/>
        </authorList>
    </citation>
    <scope>NUCLEOTIDE SEQUENCE [LARGE SCALE GENOMIC DNA]</scope>
    <source>
        <strain evidence="1 2">DPC 6820</strain>
    </source>
</reference>